<keyword evidence="5" id="KW-0333">Golgi apparatus</keyword>
<comment type="caution">
    <text evidence="5">Lacks conserved residue(s) required for the propagation of feature annotation.</text>
</comment>
<keyword evidence="5" id="KW-0472">Membrane</keyword>
<evidence type="ECO:0000256" key="1">
    <source>
        <dbReference type="ARBA" id="ARBA00004922"/>
    </source>
</evidence>
<feature type="transmembrane region" description="Helical" evidence="5">
    <location>
        <begin position="12"/>
        <end position="36"/>
    </location>
</feature>
<keyword evidence="5" id="KW-1133">Transmembrane helix</keyword>
<dbReference type="AlphaFoldDB" id="V5AMW8"/>
<feature type="domain" description="Fucosyltransferase C-terminal" evidence="6">
    <location>
        <begin position="258"/>
        <end position="365"/>
    </location>
</feature>
<evidence type="ECO:0000259" key="6">
    <source>
        <dbReference type="Pfam" id="PF00852"/>
    </source>
</evidence>
<protein>
    <recommendedName>
        <fullName evidence="5">Fucosyltransferase</fullName>
        <ecNumber evidence="5">2.4.1.-</ecNumber>
    </recommendedName>
</protein>
<evidence type="ECO:0000313" key="7">
    <source>
        <dbReference type="EMBL" id="ESS62025.1"/>
    </source>
</evidence>
<sequence length="459" mass="52521">MRMHTFLSLSAFPFFAVDVCITAVFFFFFVCFLLLFESSAEIIELGHMHTRSRHRRGIVFLFCTIAIFSLWNASGGDVDSFAANVEGVLSPQSSDGHPRHVRTFNGVNDVLVVPTRPGTYLCEYMSNASLLPQGCVQSCGNDGQENGKDFDCYVHSRHRVAEFRRADIAINHNGPVPSRPFGQRRPHLTLFYTGESNHTDKKRSTEAYQRLYDVVISFHHHRPYYFTWAHRQQQQFLKILHGNNQPLANKDAFDWEKWQQRHSAVAVFVSRCKARRAEFIRRLSEHYPVHSFGACARNRAIPSECARRTGRYSQKLCVFQNYKYAMALENSNETDYVTEKVYHALLSGAIPLYWGAPNVEDFLPSGRGSIVELERLLPGQLGDDARATANAKDAFHGFGEKLRRLEEDEASVRRLLRWRRAKRAAEWGNSFLGNLYHPDPFCAVCAEARLKRSKGGKEK</sequence>
<gene>
    <name evidence="7" type="ORF">TCDM_10331</name>
</gene>
<dbReference type="GO" id="GO:0032580">
    <property type="term" value="C:Golgi cisterna membrane"/>
    <property type="evidence" value="ECO:0007669"/>
    <property type="project" value="UniProtKB-SubCell"/>
</dbReference>
<comment type="pathway">
    <text evidence="1">Protein modification; protein glycosylation.</text>
</comment>
<dbReference type="SUPFAM" id="SSF53756">
    <property type="entry name" value="UDP-Glycosyltransferase/glycogen phosphorylase"/>
    <property type="match status" value="1"/>
</dbReference>
<reference evidence="7 8" key="1">
    <citation type="journal article" date="2014" name="Genome Announc.">
        <title>Trypanosoma cruzi Clone Dm28c Draft Genome Sequence.</title>
        <authorList>
            <person name="Grisard E.C."/>
            <person name="Teixeira S.M."/>
            <person name="de Almeida L.G."/>
            <person name="Stoco P.H."/>
            <person name="Gerber A.L."/>
            <person name="Talavera-Lopez C."/>
            <person name="Lima O.C."/>
            <person name="Andersson B."/>
            <person name="de Vasconcelos A.T."/>
        </authorList>
    </citation>
    <scope>NUCLEOTIDE SEQUENCE [LARGE SCALE GENOMIC DNA]</scope>
    <source>
        <strain evidence="7 8">Dm28c</strain>
    </source>
</reference>
<dbReference type="Proteomes" id="UP000017861">
    <property type="component" value="Unassembled WGS sequence"/>
</dbReference>
<proteinExistence type="inferred from homology"/>
<dbReference type="PANTHER" id="PTHR11929:SF194">
    <property type="entry name" value="ALPHA-(1,3)-FUCOSYLTRANSFERASE 10"/>
    <property type="match status" value="1"/>
</dbReference>
<dbReference type="InterPro" id="IPR055270">
    <property type="entry name" value="Glyco_tran_10_C"/>
</dbReference>
<dbReference type="InterPro" id="IPR038577">
    <property type="entry name" value="GT10-like_C_sf"/>
</dbReference>
<accession>V5AMW8</accession>
<dbReference type="VEuPathDB" id="TriTrypDB:TCDM_10331"/>
<dbReference type="Gene3D" id="3.40.50.11660">
    <property type="entry name" value="Glycosyl transferase family 10, C-terminal domain"/>
    <property type="match status" value="1"/>
</dbReference>
<organism evidence="7 8">
    <name type="scientific">Trypanosoma cruzi Dm28c</name>
    <dbReference type="NCBI Taxonomy" id="1416333"/>
    <lineage>
        <taxon>Eukaryota</taxon>
        <taxon>Discoba</taxon>
        <taxon>Euglenozoa</taxon>
        <taxon>Kinetoplastea</taxon>
        <taxon>Metakinetoplastina</taxon>
        <taxon>Trypanosomatida</taxon>
        <taxon>Trypanosomatidae</taxon>
        <taxon>Trypanosoma</taxon>
        <taxon>Schizotrypanum</taxon>
    </lineage>
</organism>
<keyword evidence="3 5" id="KW-0328">Glycosyltransferase</keyword>
<feature type="transmembrane region" description="Helical" evidence="5">
    <location>
        <begin position="57"/>
        <end position="74"/>
    </location>
</feature>
<evidence type="ECO:0000256" key="4">
    <source>
        <dbReference type="ARBA" id="ARBA00022679"/>
    </source>
</evidence>
<dbReference type="Pfam" id="PF00852">
    <property type="entry name" value="Glyco_transf_10"/>
    <property type="match status" value="1"/>
</dbReference>
<dbReference type="GO" id="GO:0046920">
    <property type="term" value="F:alpha-(1-&gt;3)-fucosyltransferase activity"/>
    <property type="evidence" value="ECO:0007669"/>
    <property type="project" value="TreeGrafter"/>
</dbReference>
<dbReference type="OrthoDB" id="427096at2759"/>
<dbReference type="UniPathway" id="UPA00378"/>
<comment type="subcellular location">
    <subcellularLocation>
        <location evidence="5">Golgi apparatus</location>
        <location evidence="5">Golgi stack membrane</location>
        <topology evidence="5">Single-pass type II membrane protein</topology>
    </subcellularLocation>
</comment>
<dbReference type="EMBL" id="AYLP01000217">
    <property type="protein sequence ID" value="ESS62025.1"/>
    <property type="molecule type" value="Genomic_DNA"/>
</dbReference>
<evidence type="ECO:0000256" key="3">
    <source>
        <dbReference type="ARBA" id="ARBA00022676"/>
    </source>
</evidence>
<dbReference type="EC" id="2.4.1.-" evidence="5"/>
<evidence type="ECO:0000256" key="2">
    <source>
        <dbReference type="ARBA" id="ARBA00008919"/>
    </source>
</evidence>
<comment type="caution">
    <text evidence="7">The sequence shown here is derived from an EMBL/GenBank/DDBJ whole genome shotgun (WGS) entry which is preliminary data.</text>
</comment>
<evidence type="ECO:0000256" key="5">
    <source>
        <dbReference type="RuleBase" id="RU003832"/>
    </source>
</evidence>
<keyword evidence="4 5" id="KW-0808">Transferase</keyword>
<keyword evidence="5" id="KW-0812">Transmembrane</keyword>
<evidence type="ECO:0000313" key="8">
    <source>
        <dbReference type="Proteomes" id="UP000017861"/>
    </source>
</evidence>
<dbReference type="PANTHER" id="PTHR11929">
    <property type="entry name" value="ALPHA- 1,3 -FUCOSYLTRANSFERASE"/>
    <property type="match status" value="1"/>
</dbReference>
<name>V5AMW8_TRYCR</name>
<comment type="similarity">
    <text evidence="2 5">Belongs to the glycosyltransferase 10 family.</text>
</comment>
<dbReference type="InterPro" id="IPR001503">
    <property type="entry name" value="Glyco_trans_10"/>
</dbReference>